<accession>A0A915KDB0</accession>
<reference evidence="2" key="1">
    <citation type="submission" date="2022-11" db="UniProtKB">
        <authorList>
            <consortium name="WormBaseParasite"/>
        </authorList>
    </citation>
    <scope>IDENTIFICATION</scope>
</reference>
<name>A0A915KDB0_ROMCU</name>
<organism evidence="1 2">
    <name type="scientific">Romanomermis culicivorax</name>
    <name type="common">Nematode worm</name>
    <dbReference type="NCBI Taxonomy" id="13658"/>
    <lineage>
        <taxon>Eukaryota</taxon>
        <taxon>Metazoa</taxon>
        <taxon>Ecdysozoa</taxon>
        <taxon>Nematoda</taxon>
        <taxon>Enoplea</taxon>
        <taxon>Dorylaimia</taxon>
        <taxon>Mermithida</taxon>
        <taxon>Mermithoidea</taxon>
        <taxon>Mermithidae</taxon>
        <taxon>Romanomermis</taxon>
    </lineage>
</organism>
<evidence type="ECO:0000313" key="1">
    <source>
        <dbReference type="Proteomes" id="UP000887565"/>
    </source>
</evidence>
<dbReference type="Proteomes" id="UP000887565">
    <property type="component" value="Unplaced"/>
</dbReference>
<proteinExistence type="predicted"/>
<protein>
    <submittedName>
        <fullName evidence="2">Uncharacterized protein</fullName>
    </submittedName>
</protein>
<dbReference type="WBParaSite" id="nRc.2.0.1.t36697-RA">
    <property type="protein sequence ID" value="nRc.2.0.1.t36697-RA"/>
    <property type="gene ID" value="nRc.2.0.1.g36697"/>
</dbReference>
<keyword evidence="1" id="KW-1185">Reference proteome</keyword>
<evidence type="ECO:0000313" key="2">
    <source>
        <dbReference type="WBParaSite" id="nRc.2.0.1.t36697-RA"/>
    </source>
</evidence>
<dbReference type="AlphaFoldDB" id="A0A915KDB0"/>
<sequence>MVAEAETTIKTIDKVVLKRSGGTRYGLTCLTWSYAIKAFSTQHTDIDTFAIRYAMLEVSTPIFND</sequence>